<keyword evidence="3" id="KW-1185">Reference proteome</keyword>
<protein>
    <submittedName>
        <fullName evidence="2">Uncharacterized protein</fullName>
    </submittedName>
</protein>
<sequence length="340" mass="38360">MFLIPREKPVVENLNSYYVDIARLIEHYQGEVGAGVVHFQSPVSEAVLFFDEQSIVNGFLDHRRQHFHGTDAVERVVEGAGRNNFTISVYRILPERLYFWANLPKSKVVYADLTSEFTNLEGLIRKLEAEKFTGYIDVEVKNVQGGLLFIYKGEVIGGSSADGAGNLDRSEQYRQDLIQRSKEHGGIFNVSRVMLDEPEAAKISPPERARDSSKADSGSRETKIASARIMEMLGGLLYALESLVRSNRKIKGDFETLLNRKFVEKVDKYEFLDPFAAEFRYSEGKAQFSGSADYGKLAAAVAECVTEIAESHGLLVRLQKNLEVWRREFADEIAAFDIRL</sequence>
<dbReference type="EMBL" id="JACDUS010000005">
    <property type="protein sequence ID" value="MBA2881760.1"/>
    <property type="molecule type" value="Genomic_DNA"/>
</dbReference>
<name>A0A7W0C9Q1_9BACT</name>
<proteinExistence type="predicted"/>
<comment type="caution">
    <text evidence="2">The sequence shown here is derived from an EMBL/GenBank/DDBJ whole genome shotgun (WGS) entry which is preliminary data.</text>
</comment>
<reference evidence="2 3" key="1">
    <citation type="submission" date="2020-07" db="EMBL/GenBank/DDBJ databases">
        <title>Genomic Encyclopedia of Type Strains, Phase IV (KMG-IV): sequencing the most valuable type-strain genomes for metagenomic binning, comparative biology and taxonomic classification.</title>
        <authorList>
            <person name="Goeker M."/>
        </authorList>
    </citation>
    <scope>NUCLEOTIDE SEQUENCE [LARGE SCALE GENOMIC DNA]</scope>
    <source>
        <strain evidence="2 3">DSM 17721</strain>
    </source>
</reference>
<feature type="compositionally biased region" description="Basic and acidic residues" evidence="1">
    <location>
        <begin position="205"/>
        <end position="222"/>
    </location>
</feature>
<gene>
    <name evidence="2" type="ORF">HNR65_002091</name>
</gene>
<accession>A0A7W0C9Q1</accession>
<dbReference type="Proteomes" id="UP000525298">
    <property type="component" value="Unassembled WGS sequence"/>
</dbReference>
<dbReference type="RefSeq" id="WP_181551416.1">
    <property type="nucleotide sequence ID" value="NZ_JACDUS010000005.1"/>
</dbReference>
<dbReference type="AlphaFoldDB" id="A0A7W0C9Q1"/>
<evidence type="ECO:0000313" key="2">
    <source>
        <dbReference type="EMBL" id="MBA2881760.1"/>
    </source>
</evidence>
<evidence type="ECO:0000313" key="3">
    <source>
        <dbReference type="Proteomes" id="UP000525298"/>
    </source>
</evidence>
<feature type="region of interest" description="Disordered" evidence="1">
    <location>
        <begin position="199"/>
        <end position="222"/>
    </location>
</feature>
<evidence type="ECO:0000256" key="1">
    <source>
        <dbReference type="SAM" id="MobiDB-lite"/>
    </source>
</evidence>
<organism evidence="2 3">
    <name type="scientific">Desulfosalsimonas propionicica</name>
    <dbReference type="NCBI Taxonomy" id="332175"/>
    <lineage>
        <taxon>Bacteria</taxon>
        <taxon>Pseudomonadati</taxon>
        <taxon>Thermodesulfobacteriota</taxon>
        <taxon>Desulfobacteria</taxon>
        <taxon>Desulfobacterales</taxon>
        <taxon>Desulfosalsimonadaceae</taxon>
        <taxon>Desulfosalsimonas</taxon>
    </lineage>
</organism>